<evidence type="ECO:0000259" key="1">
    <source>
        <dbReference type="PROSITE" id="PS51208"/>
    </source>
</evidence>
<dbReference type="AlphaFoldDB" id="A0A949PN22"/>
<sequence length="1151" mass="115572">MVNYIGGGSGVSAITVGAGGSLTGTNATISSNGVGPAGHSLAAGIRAGANSIVNLTGGSVSATGSQYTRGILGSSGAHIATIGTDISTTGNNSHGVHVETNATASIQGGLISTQGNDSFALYSQKGSSLTAHDVTIATSGVNGFGVFTYGNNSFLELVGSSITTIGEKGHGVVAGQDTNIILTGTTIGTSGDRAWGIVADQANTSVIATDVNITTHSDKHAYGVYAKAAGPETANISLIGGSITTASAKGQGTQDGDGSRGYAILSEGAGASVSATGTTIHTVGQRAYGAYAIDGGTVSLNDLAITTEGFMAYGVYALSAGSVLNAENVNITTYGDVGNAAWAVEGGTLNIKGGTFSVHGGANENSPHEAPTGLVAVGGGGNFGLASGRINAENLTVVTYGDNSVGFQAGADEGATYGHTSGEISLVNSSIAVSGENSHIGWVQYGSVFSATDSILTSEKGHGIGLTDNAVVTLDNTTIATAQETFVASLNKAGQTQSITLGQGTVATQNNGTLLRVNRSTNGADGVVQLTLGAGSTSQGDIIDEDAKTTGGTDVTLEEGANWAGLLHGVRNFFGFQGGSVDFEGEANVAGNLNGTGTSYSFSSQGGTIGGNVNLADGSSTTGGSIDNRIVVGGDVNVDDTSILGGNWRVGGDLNNGGTLAPGNSIGRVDIGGDLNLTPSSVYQVDVDLSGDADLVTVAGTAYLDGIVTVSPMDGFKLASPYTILTAGAIDGQFQSASLAEPSAFLDTSLAQSATDVTLTVERNSTSFSSIAQTANQVAVANAIDQLPLSHGVAGAIALSSVEDAREAFHHLSGDANASVKTGLIETAHLTADAVNNRLRSAFEGVGAKAMPVLSFAQSAKTGAGAAIDDASIAQPSYNYAFWATGFGSWIDHDGNSNAGGLKTSTGGFLSGLDVGFASGWRVGFVGGYSETDIDAKGRYASATSDNWHLGVYGGNQWGALGLRAGLIHTWHGVDSSRSTSYVGYGDSLAADYDARTLQAFGEVGYRIDVAPASLEPFANLSHIRLRTDGYTEKGGASALTVESETTNTTFTTLGVRASTPLQLGATTANLKGTIGWRHAYGDITPESTQAFIGGSAFTVQGAPIAKDAALLEAGFDVAITKASTLGVSYVGQFGNGTTQNGFNASFNVKF</sequence>
<dbReference type="Proteomes" id="UP000752297">
    <property type="component" value="Unassembled WGS sequence"/>
</dbReference>
<gene>
    <name evidence="2" type="ORF">KUG47_09660</name>
</gene>
<reference evidence="2 3" key="1">
    <citation type="submission" date="2021-06" db="EMBL/GenBank/DDBJ databases">
        <title>Falsochrobactrum tianjin sp.nov., a new petroleum-degrading bacteria isolated from oily soils.</title>
        <authorList>
            <person name="Chen G."/>
            <person name="Chen H."/>
            <person name="Tian J."/>
            <person name="Qing J."/>
            <person name="Zhong L."/>
            <person name="Ma W."/>
            <person name="Song Y."/>
            <person name="Cui X."/>
            <person name="Yan B."/>
        </authorList>
    </citation>
    <scope>NUCLEOTIDE SEQUENCE [LARGE SCALE GENOMIC DNA]</scope>
    <source>
        <strain evidence="2 3">TDYN1</strain>
    </source>
</reference>
<dbReference type="RefSeq" id="WP_217677741.1">
    <property type="nucleotide sequence ID" value="NZ_JAHRVA010000003.1"/>
</dbReference>
<dbReference type="NCBIfam" id="TIGR01414">
    <property type="entry name" value="autotrans_barl"/>
    <property type="match status" value="1"/>
</dbReference>
<accession>A0A949PN22</accession>
<proteinExistence type="predicted"/>
<evidence type="ECO:0000313" key="2">
    <source>
        <dbReference type="EMBL" id="MBV2143763.1"/>
    </source>
</evidence>
<feature type="domain" description="Autotransporter" evidence="1">
    <location>
        <begin position="875"/>
        <end position="1151"/>
    </location>
</feature>
<dbReference type="SMART" id="SM00869">
    <property type="entry name" value="Autotransporter"/>
    <property type="match status" value="1"/>
</dbReference>
<dbReference type="PROSITE" id="PS51208">
    <property type="entry name" value="AUTOTRANSPORTER"/>
    <property type="match status" value="1"/>
</dbReference>
<name>A0A949PN22_9HYPH</name>
<dbReference type="InterPro" id="IPR005546">
    <property type="entry name" value="Autotransporte_beta"/>
</dbReference>
<dbReference type="GO" id="GO:0019867">
    <property type="term" value="C:outer membrane"/>
    <property type="evidence" value="ECO:0007669"/>
    <property type="project" value="InterPro"/>
</dbReference>
<organism evidence="2 3">
    <name type="scientific">Falsochrobactrum tianjinense</name>
    <dbReference type="NCBI Taxonomy" id="2706015"/>
    <lineage>
        <taxon>Bacteria</taxon>
        <taxon>Pseudomonadati</taxon>
        <taxon>Pseudomonadota</taxon>
        <taxon>Alphaproteobacteria</taxon>
        <taxon>Hyphomicrobiales</taxon>
        <taxon>Brucellaceae</taxon>
        <taxon>Falsochrobactrum</taxon>
    </lineage>
</organism>
<comment type="caution">
    <text evidence="2">The sequence shown here is derived from an EMBL/GenBank/DDBJ whole genome shotgun (WGS) entry which is preliminary data.</text>
</comment>
<dbReference type="EMBL" id="JAHRVA010000003">
    <property type="protein sequence ID" value="MBV2143763.1"/>
    <property type="molecule type" value="Genomic_DNA"/>
</dbReference>
<dbReference type="InterPro" id="IPR006315">
    <property type="entry name" value="OM_autotransptr_brl_dom"/>
</dbReference>
<evidence type="ECO:0000313" key="3">
    <source>
        <dbReference type="Proteomes" id="UP000752297"/>
    </source>
</evidence>
<protein>
    <submittedName>
        <fullName evidence="2">Autotransporter domain-containing protein</fullName>
    </submittedName>
</protein>
<dbReference type="Pfam" id="PF03797">
    <property type="entry name" value="Autotransporter"/>
    <property type="match status" value="1"/>
</dbReference>
<keyword evidence="3" id="KW-1185">Reference proteome</keyword>